<keyword evidence="3 8" id="KW-1003">Cell membrane</keyword>
<dbReference type="InterPro" id="IPR004796">
    <property type="entry name" value="PTS_IIC_cello"/>
</dbReference>
<dbReference type="PANTHER" id="PTHR33989:SF10">
    <property type="entry name" value="PERMEASE IIC COMPONENT"/>
    <property type="match status" value="1"/>
</dbReference>
<evidence type="ECO:0000256" key="5">
    <source>
        <dbReference type="ARBA" id="ARBA00022692"/>
    </source>
</evidence>
<keyword evidence="11" id="KW-0808">Transferase</keyword>
<evidence type="ECO:0000256" key="1">
    <source>
        <dbReference type="ARBA" id="ARBA00004651"/>
    </source>
</evidence>
<gene>
    <name evidence="12" type="ORF">SAMN05216375_10443</name>
    <name evidence="11" type="ORF">TR210_814</name>
</gene>
<evidence type="ECO:0000313" key="12">
    <source>
        <dbReference type="EMBL" id="SEI83254.1"/>
    </source>
</evidence>
<evidence type="ECO:0000256" key="8">
    <source>
        <dbReference type="PIRNR" id="PIRNR006351"/>
    </source>
</evidence>
<dbReference type="RefSeq" id="WP_084253805.1">
    <property type="nucleotide sequence ID" value="NZ_FJNB01000004.1"/>
</dbReference>
<feature type="domain" description="PTS EIIC type-3" evidence="10">
    <location>
        <begin position="6"/>
        <end position="420"/>
    </location>
</feature>
<accession>A0A143YJ31</accession>
<dbReference type="PIRSF" id="PIRSF006351">
    <property type="entry name" value="PTS_EIIC-Cellobiose"/>
    <property type="match status" value="1"/>
</dbReference>
<keyword evidence="2 8" id="KW-0813">Transport</keyword>
<evidence type="ECO:0000313" key="13">
    <source>
        <dbReference type="Proteomes" id="UP000076878"/>
    </source>
</evidence>
<dbReference type="GO" id="GO:0009401">
    <property type="term" value="P:phosphoenolpyruvate-dependent sugar phosphotransferase system"/>
    <property type="evidence" value="ECO:0007669"/>
    <property type="project" value="InterPro"/>
</dbReference>
<feature type="transmembrane region" description="Helical" evidence="9">
    <location>
        <begin position="335"/>
        <end position="357"/>
    </location>
</feature>
<dbReference type="EMBL" id="FJNB01000004">
    <property type="protein sequence ID" value="CZQ89639.1"/>
    <property type="molecule type" value="Genomic_DNA"/>
</dbReference>
<dbReference type="PANTHER" id="PTHR33989">
    <property type="match status" value="1"/>
</dbReference>
<feature type="transmembrane region" description="Helical" evidence="9">
    <location>
        <begin position="230"/>
        <end position="252"/>
    </location>
</feature>
<evidence type="ECO:0000256" key="7">
    <source>
        <dbReference type="ARBA" id="ARBA00023136"/>
    </source>
</evidence>
<feature type="transmembrane region" description="Helical" evidence="9">
    <location>
        <begin position="20"/>
        <end position="46"/>
    </location>
</feature>
<evidence type="ECO:0000256" key="9">
    <source>
        <dbReference type="SAM" id="Phobius"/>
    </source>
</evidence>
<dbReference type="Pfam" id="PF02378">
    <property type="entry name" value="PTS_EIIC"/>
    <property type="match status" value="1"/>
</dbReference>
<feature type="transmembrane region" description="Helical" evidence="9">
    <location>
        <begin position="75"/>
        <end position="94"/>
    </location>
</feature>
<organism evidence="11 13">
    <name type="scientific">Trichococcus ilyis</name>
    <dbReference type="NCBI Taxonomy" id="640938"/>
    <lineage>
        <taxon>Bacteria</taxon>
        <taxon>Bacillati</taxon>
        <taxon>Bacillota</taxon>
        <taxon>Bacilli</taxon>
        <taxon>Lactobacillales</taxon>
        <taxon>Carnobacteriaceae</taxon>
        <taxon>Trichococcus</taxon>
    </lineage>
</organism>
<keyword evidence="6 9" id="KW-1133">Transmembrane helix</keyword>
<keyword evidence="14" id="KW-1185">Reference proteome</keyword>
<comment type="function">
    <text evidence="8">The phosphoenolpyruvate-dependent sugar phosphotransferase system (PTS), a major carbohydrate active -transport system, catalyzes the phosphorylation of incoming sugar substrates concomitant with their translocation across the cell membrane.</text>
</comment>
<reference evidence="12 14" key="2">
    <citation type="submission" date="2016-10" db="EMBL/GenBank/DDBJ databases">
        <authorList>
            <person name="Varghese N."/>
            <person name="Submissions S."/>
        </authorList>
    </citation>
    <scope>NUCLEOTIDE SEQUENCE [LARGE SCALE GENOMIC DNA]</scope>
    <source>
        <strain evidence="12 14">DSM 22150</strain>
    </source>
</reference>
<dbReference type="NCBIfam" id="TIGR00410">
    <property type="entry name" value="lacE"/>
    <property type="match status" value="1"/>
</dbReference>
<sequence>MENAKWIERLNMIAYKINDLKYIIAIKNAFSMLLPVIITGAFATLFSNMVFDPINGLAQFEALRFLEQMKPITQAINYATMNLMTIGAVFLIGIEVAKLNKVSDHFAGLLAVISYIATIPTAIEVLFEETPVPVTNVLSSNYTGSRGLFLGMFIAIVSVELYTWLSKQEKLKISMPDTVPTNVSRGFSALIPTILTVSIIAAGAHLIFMITGLTLYDIIYTTIQAPLAKVVQGLPGILLLMFVSQIFWVIGIHGNQMIKPIREPILLAAIAENTAAFEAGKEVPHIINMPFWDMYMSMGGSGVTIGLLIAVFLVSKRADFKEIGKLSVGPGIFNINEPLIFGMPIMLNPIMAIPFILTPLVTGTIGYFATAIGFAGKAVVMVPWTTPPLISGYLATAGSLGAVATQLICIVVSALIYLPFVKASNRALAVDTEAETERKTETATAVE</sequence>
<name>A0A143YJ31_9LACT</name>
<feature type="transmembrane region" description="Helical" evidence="9">
    <location>
        <begin position="186"/>
        <end position="210"/>
    </location>
</feature>
<evidence type="ECO:0000256" key="2">
    <source>
        <dbReference type="ARBA" id="ARBA00022448"/>
    </source>
</evidence>
<feature type="transmembrane region" description="Helical" evidence="9">
    <location>
        <begin position="364"/>
        <end position="384"/>
    </location>
</feature>
<dbReference type="PROSITE" id="PS51105">
    <property type="entry name" value="PTS_EIIC_TYPE_3"/>
    <property type="match status" value="1"/>
</dbReference>
<dbReference type="InterPro" id="IPR004501">
    <property type="entry name" value="PTS_EIIC_3"/>
</dbReference>
<feature type="transmembrane region" description="Helical" evidence="9">
    <location>
        <begin position="106"/>
        <end position="127"/>
    </location>
</feature>
<feature type="transmembrane region" description="Helical" evidence="9">
    <location>
        <begin position="295"/>
        <end position="315"/>
    </location>
</feature>
<evidence type="ECO:0000256" key="4">
    <source>
        <dbReference type="ARBA" id="ARBA00022597"/>
    </source>
</evidence>
<feature type="transmembrane region" description="Helical" evidence="9">
    <location>
        <begin position="390"/>
        <end position="418"/>
    </location>
</feature>
<reference evidence="11 13" key="1">
    <citation type="submission" date="2016-02" db="EMBL/GenBank/DDBJ databases">
        <authorList>
            <person name="Wen L."/>
            <person name="He K."/>
            <person name="Yang H."/>
        </authorList>
    </citation>
    <scope>NUCLEOTIDE SEQUENCE [LARGE SCALE GENOMIC DNA]</scope>
    <source>
        <strain evidence="11">Trichococcus_R210</strain>
    </source>
</reference>
<dbReference type="STRING" id="640938.TR210_814"/>
<dbReference type="AlphaFoldDB" id="A0A143YJ31"/>
<evidence type="ECO:0000259" key="10">
    <source>
        <dbReference type="PROSITE" id="PS51105"/>
    </source>
</evidence>
<dbReference type="InterPro" id="IPR051088">
    <property type="entry name" value="PTS_Sugar-EIIC/EIIB"/>
</dbReference>
<evidence type="ECO:0000313" key="14">
    <source>
        <dbReference type="Proteomes" id="UP000199280"/>
    </source>
</evidence>
<proteinExistence type="predicted"/>
<dbReference type="GO" id="GO:1901264">
    <property type="term" value="P:carbohydrate derivative transport"/>
    <property type="evidence" value="ECO:0007669"/>
    <property type="project" value="TreeGrafter"/>
</dbReference>
<comment type="subcellular location">
    <subcellularLocation>
        <location evidence="1">Cell membrane</location>
        <topology evidence="1">Multi-pass membrane protein</topology>
    </subcellularLocation>
</comment>
<dbReference type="Proteomes" id="UP000076878">
    <property type="component" value="Unassembled WGS sequence"/>
</dbReference>
<protein>
    <recommendedName>
        <fullName evidence="8">Permease IIC component</fullName>
    </recommendedName>
</protein>
<dbReference type="Proteomes" id="UP000199280">
    <property type="component" value="Unassembled WGS sequence"/>
</dbReference>
<dbReference type="GO" id="GO:0005886">
    <property type="term" value="C:plasma membrane"/>
    <property type="evidence" value="ECO:0007669"/>
    <property type="project" value="UniProtKB-SubCell"/>
</dbReference>
<evidence type="ECO:0000256" key="3">
    <source>
        <dbReference type="ARBA" id="ARBA00022475"/>
    </source>
</evidence>
<evidence type="ECO:0000256" key="6">
    <source>
        <dbReference type="ARBA" id="ARBA00022989"/>
    </source>
</evidence>
<dbReference type="EMBL" id="FNYT01000004">
    <property type="protein sequence ID" value="SEI83254.1"/>
    <property type="molecule type" value="Genomic_DNA"/>
</dbReference>
<keyword evidence="7 8" id="KW-0472">Membrane</keyword>
<evidence type="ECO:0000313" key="11">
    <source>
        <dbReference type="EMBL" id="CZQ89639.1"/>
    </source>
</evidence>
<dbReference type="GO" id="GO:0008982">
    <property type="term" value="F:protein-N(PI)-phosphohistidine-sugar phosphotransferase activity"/>
    <property type="evidence" value="ECO:0007669"/>
    <property type="project" value="UniProtKB-UniRule"/>
</dbReference>
<dbReference type="InterPro" id="IPR003352">
    <property type="entry name" value="PTS_EIIC"/>
</dbReference>
<feature type="transmembrane region" description="Helical" evidence="9">
    <location>
        <begin position="147"/>
        <end position="165"/>
    </location>
</feature>
<keyword evidence="5 9" id="KW-0812">Transmembrane</keyword>
<keyword evidence="4 8" id="KW-0762">Sugar transport</keyword>